<dbReference type="InterPro" id="IPR027417">
    <property type="entry name" value="P-loop_NTPase"/>
</dbReference>
<proteinExistence type="predicted"/>
<dbReference type="AlphaFoldDB" id="A0ABC9P9H2"/>
<dbReference type="Pfam" id="PF00176">
    <property type="entry name" value="SNF2-rel_dom"/>
    <property type="match status" value="1"/>
</dbReference>
<feature type="domain" description="Helicase ATP-binding" evidence="1">
    <location>
        <begin position="15"/>
        <end position="181"/>
    </location>
</feature>
<name>A0ABC9P9H2_ENTFL</name>
<organism evidence="2 3">
    <name type="scientific">Enterococcus faecalis TX0630</name>
    <dbReference type="NCBI Taxonomy" id="749508"/>
    <lineage>
        <taxon>Bacteria</taxon>
        <taxon>Bacillati</taxon>
        <taxon>Bacillota</taxon>
        <taxon>Bacilli</taxon>
        <taxon>Lactobacillales</taxon>
        <taxon>Enterococcaceae</taxon>
        <taxon>Enterococcus</taxon>
    </lineage>
</organism>
<accession>A0ABC9P9H2</accession>
<evidence type="ECO:0000313" key="3">
    <source>
        <dbReference type="Proteomes" id="UP000004933"/>
    </source>
</evidence>
<reference evidence="2 3" key="1">
    <citation type="submission" date="2010-09" db="EMBL/GenBank/DDBJ databases">
        <authorList>
            <person name="Weinstock G."/>
            <person name="Sodergren E."/>
            <person name="Clifton S."/>
            <person name="Fulton L."/>
            <person name="Fulton B."/>
            <person name="Courtney L."/>
            <person name="Fronick C."/>
            <person name="Harrison M."/>
            <person name="Strong C."/>
            <person name="Farmer C."/>
            <person name="Delahaunty K."/>
            <person name="Markovic C."/>
            <person name="Hall O."/>
            <person name="Minx P."/>
            <person name="Tomlinson C."/>
            <person name="Mitreva M."/>
            <person name="Hou S."/>
            <person name="Chen J."/>
            <person name="Wollam A."/>
            <person name="Pepin K.H."/>
            <person name="Johnson M."/>
            <person name="Bhonagiri V."/>
            <person name="Zhang X."/>
            <person name="Suruliraj S."/>
            <person name="Warren W."/>
            <person name="Chinwalla A."/>
            <person name="Mardis E.R."/>
            <person name="Wilson R.K."/>
        </authorList>
    </citation>
    <scope>NUCLEOTIDE SEQUENCE [LARGE SCALE GENOMIC DNA]</scope>
    <source>
        <strain evidence="2 3">TX0630</strain>
    </source>
</reference>
<dbReference type="InterPro" id="IPR001650">
    <property type="entry name" value="Helicase_C-like"/>
</dbReference>
<evidence type="ECO:0000313" key="2">
    <source>
        <dbReference type="EMBL" id="EFU91630.1"/>
    </source>
</evidence>
<dbReference type="InterPro" id="IPR000330">
    <property type="entry name" value="SNF2_N"/>
</dbReference>
<evidence type="ECO:0000259" key="1">
    <source>
        <dbReference type="PROSITE" id="PS51192"/>
    </source>
</evidence>
<dbReference type="RefSeq" id="WP_002392903.1">
    <property type="nucleotide sequence ID" value="NZ_GL454772.1"/>
</dbReference>
<protein>
    <submittedName>
        <fullName evidence="2">SNF2 family N-terminal domain protein</fullName>
    </submittedName>
</protein>
<dbReference type="InterPro" id="IPR014001">
    <property type="entry name" value="Helicase_ATP-bd"/>
</dbReference>
<comment type="caution">
    <text evidence="2">The sequence shown here is derived from an EMBL/GenBank/DDBJ whole genome shotgun (WGS) entry which is preliminary data.</text>
</comment>
<dbReference type="Pfam" id="PF00271">
    <property type="entry name" value="Helicase_C"/>
    <property type="match status" value="1"/>
</dbReference>
<dbReference type="PANTHER" id="PTHR10799">
    <property type="entry name" value="SNF2/RAD54 HELICASE FAMILY"/>
    <property type="match status" value="1"/>
</dbReference>
<dbReference type="SMART" id="SM00487">
    <property type="entry name" value="DEXDc"/>
    <property type="match status" value="1"/>
</dbReference>
<dbReference type="PROSITE" id="PS51192">
    <property type="entry name" value="HELICASE_ATP_BIND_1"/>
    <property type="match status" value="1"/>
</dbReference>
<dbReference type="CDD" id="cd18013">
    <property type="entry name" value="DEXQc_bact_SNF2"/>
    <property type="match status" value="1"/>
</dbReference>
<dbReference type="Gene3D" id="3.40.50.10810">
    <property type="entry name" value="Tandem AAA-ATPase domain"/>
    <property type="match status" value="1"/>
</dbReference>
<dbReference type="EMBL" id="AEBE01000011">
    <property type="protein sequence ID" value="EFU91630.1"/>
    <property type="molecule type" value="Genomic_DNA"/>
</dbReference>
<dbReference type="InterPro" id="IPR038718">
    <property type="entry name" value="SNF2-like_sf"/>
</dbReference>
<dbReference type="Gene3D" id="3.40.50.300">
    <property type="entry name" value="P-loop containing nucleotide triphosphate hydrolases"/>
    <property type="match status" value="1"/>
</dbReference>
<dbReference type="SUPFAM" id="SSF52540">
    <property type="entry name" value="P-loop containing nucleoside triphosphate hydrolases"/>
    <property type="match status" value="2"/>
</dbReference>
<dbReference type="Proteomes" id="UP000004933">
    <property type="component" value="Unassembled WGS sequence"/>
</dbReference>
<gene>
    <name evidence="2" type="ORF">HMPREF9511_00326</name>
</gene>
<sequence length="459" mass="52533">MSLKATLHPYQEYSKNFILDHPYCALLLDMGLGKTLSSLTAIDELLHTFEIIENVLVIAPLSVAEKTWTDEIEKWDHLQHLTFSKVLGNPKQREEALFKKADVYLINRENVEWLVNYYQRNWPFKTVIIDELSSFKSSSAKRFKALRKVRPKMERVIGLTGTPSPNSLMDLWAQMYLLDQGERLGKTITQYRNKYFVPAQKNGHIVYSWQLIPGAEEAIYNKISDICVSMKAKDYLRLPPRTENIIELDLNPTSWKQYKELEREYVLELEGTDVVASNAATLSNKLLQLSNGAVYDENGDGREIHQEKLNALERVIEDAQGQSVLVFYQYQHDLERIQARFKQAKALNVSDGDIEKWNEGKIPLLLAHPQSAGHGLNLQKGGHIIVWFGLTWSLEFYQQANARLDRQGQTQPVIIHHLVTKGTIDEQVIKALQAKEQGQSALMAAVKAKIEEYRGDKLG</sequence>